<organism evidence="21">
    <name type="scientific">Caenorhabditis remanei</name>
    <name type="common">Caenorhabditis vulgaris</name>
    <dbReference type="NCBI Taxonomy" id="31234"/>
    <lineage>
        <taxon>Eukaryota</taxon>
        <taxon>Metazoa</taxon>
        <taxon>Ecdysozoa</taxon>
        <taxon>Nematoda</taxon>
        <taxon>Chromadorea</taxon>
        <taxon>Rhabditida</taxon>
        <taxon>Rhabditina</taxon>
        <taxon>Rhabditomorpha</taxon>
        <taxon>Rhabditoidea</taxon>
        <taxon>Rhabditidae</taxon>
        <taxon>Peloderinae</taxon>
        <taxon>Caenorhabditis</taxon>
    </lineage>
</organism>
<dbReference type="GO" id="GO:0038022">
    <property type="term" value="F:G protein-coupled olfactory receptor activity"/>
    <property type="evidence" value="ECO:0007669"/>
    <property type="project" value="TreeGrafter"/>
</dbReference>
<keyword evidence="11" id="KW-0325">Glycoprotein</keyword>
<comment type="subcellular location">
    <subcellularLocation>
        <location evidence="1">Cell projection</location>
        <location evidence="1">Cilium membrane</location>
        <topology evidence="1">Multi-pass membrane protein</topology>
    </subcellularLocation>
</comment>
<dbReference type="AlphaFoldDB" id="E3LIU3"/>
<evidence type="ECO:0000313" key="21">
    <source>
        <dbReference type="Proteomes" id="UP000008281"/>
    </source>
</evidence>
<keyword evidence="3" id="KW-0145">Chemotaxis</keyword>
<evidence type="ECO:0000256" key="2">
    <source>
        <dbReference type="ARBA" id="ARBA00022475"/>
    </source>
</evidence>
<proteinExistence type="inferred from homology"/>
<keyword evidence="9 19" id="KW-0472">Membrane</keyword>
<comment type="similarity">
    <text evidence="14">Belongs to the nematode receptor-like protein str family.</text>
</comment>
<feature type="transmembrane region" description="Helical" evidence="19">
    <location>
        <begin position="498"/>
        <end position="518"/>
    </location>
</feature>
<dbReference type="GO" id="GO:0006935">
    <property type="term" value="P:chemotaxis"/>
    <property type="evidence" value="ECO:0007669"/>
    <property type="project" value="UniProtKB-KW"/>
</dbReference>
<feature type="transmembrane region" description="Helical" evidence="19">
    <location>
        <begin position="279"/>
        <end position="302"/>
    </location>
</feature>
<sequence>MPSTSSNITHILGWFSFFTAIWATISLFILIEKKSPKEFGGYKNFLRIYCFYAFAFSIIDWLAQPAVAIDIHGFGYAFYSENRLFDLGYTGGLAVQILYCGCFLASSSFLSLNFIYRYVSICKPYSIIFFQGWRVILLFLYCAVPFFIWSMLVYTLMAPVPDRTAHLNVTTMLIENVDLVNKPYVGVLCRHVTNSTQHSYGDIQWGTMSALLGLFGFQGFFYTVSLVCGVLTYQDTMQLYKMAQMSKELYKMQMQLLKAIVLQASIPLILVYIPPAIMIVGGMCGIYVGQIGYFVVMSISIYPPLDSLVFLLSIRCYRSALCCHSGGSVKSTWNTSVVPVRVLANNRDGEYMTDDTTNHIFVSSVFTLHQAGFPTAIYCSFYGMMLLLLTIHFYYRYLSVIGSPNLARFHLRTFPICVLFLALNNSIWFILSYYFHGESDMKNQVVAPDLSKIYCLKKQLFRTLVIQTCIPSVFMYFPVTCLFLFPFIGVTVDGMSNFISISVAIYPCFVPLVDIYCINPFRMRIIGLLACCLPPKPTVDNSVLVMSNF</sequence>
<keyword evidence="8" id="KW-0969">Cilium</keyword>
<dbReference type="HOGENOM" id="CLU_496302_0_0_1"/>
<evidence type="ECO:0000256" key="1">
    <source>
        <dbReference type="ARBA" id="ARBA00004272"/>
    </source>
</evidence>
<keyword evidence="6" id="KW-0552">Olfaction</keyword>
<dbReference type="Pfam" id="PF10326">
    <property type="entry name" value="7TM_GPCR_Str"/>
    <property type="match status" value="2"/>
</dbReference>
<feature type="transmembrane region" description="Helical" evidence="19">
    <location>
        <begin position="12"/>
        <end position="31"/>
    </location>
</feature>
<dbReference type="eggNOG" id="ENOG502TIEI">
    <property type="taxonomic scope" value="Eukaryota"/>
</dbReference>
<feature type="transmembrane region" description="Helical" evidence="19">
    <location>
        <begin position="254"/>
        <end position="273"/>
    </location>
</feature>
<evidence type="ECO:0000256" key="17">
    <source>
        <dbReference type="ARBA" id="ARBA00078653"/>
    </source>
</evidence>
<evidence type="ECO:0000313" key="20">
    <source>
        <dbReference type="EMBL" id="EFO94859.1"/>
    </source>
</evidence>
<evidence type="ECO:0000256" key="6">
    <source>
        <dbReference type="ARBA" id="ARBA00022725"/>
    </source>
</evidence>
<evidence type="ECO:0000256" key="3">
    <source>
        <dbReference type="ARBA" id="ARBA00022500"/>
    </source>
</evidence>
<dbReference type="SUPFAM" id="SSF81321">
    <property type="entry name" value="Family A G protein-coupled receptor-like"/>
    <property type="match status" value="2"/>
</dbReference>
<keyword evidence="4" id="KW-0716">Sensory transduction</keyword>
<feature type="transmembrane region" description="Helical" evidence="19">
    <location>
        <begin position="51"/>
        <end position="73"/>
    </location>
</feature>
<reference evidence="20" key="1">
    <citation type="submission" date="2007-07" db="EMBL/GenBank/DDBJ databases">
        <title>PCAP assembly of the Caenorhabditis remanei genome.</title>
        <authorList>
            <consortium name="The Caenorhabditis remanei Sequencing Consortium"/>
            <person name="Wilson R.K."/>
        </authorList>
    </citation>
    <scope>NUCLEOTIDE SEQUENCE [LARGE SCALE GENOMIC DNA]</scope>
    <source>
        <strain evidence="20">PB4641</strain>
    </source>
</reference>
<keyword evidence="12" id="KW-0966">Cell projection</keyword>
<comment type="function">
    <text evidence="13">An odorant receptor which affects chemotaxis to the volatile odorant diacetyl. Specifies AWA neuronal cell fate via the odr-7 pathway.</text>
</comment>
<name>E3LIU3_CAERE</name>
<evidence type="ECO:0000256" key="10">
    <source>
        <dbReference type="ARBA" id="ARBA00023170"/>
    </source>
</evidence>
<feature type="transmembrane region" description="Helical" evidence="19">
    <location>
        <begin position="376"/>
        <end position="397"/>
    </location>
</feature>
<feature type="transmembrane region" description="Helical" evidence="19">
    <location>
        <begin position="409"/>
        <end position="435"/>
    </location>
</feature>
<evidence type="ECO:0000256" key="18">
    <source>
        <dbReference type="ARBA" id="ARBA00082489"/>
    </source>
</evidence>
<dbReference type="PANTHER" id="PTHR22943">
    <property type="entry name" value="7-TRANSMEMBRANE DOMAIN RECEPTOR C.ELEGANS"/>
    <property type="match status" value="1"/>
</dbReference>
<feature type="transmembrane region" description="Helical" evidence="19">
    <location>
        <begin position="93"/>
        <end position="115"/>
    </location>
</feature>
<keyword evidence="10" id="KW-0675">Receptor</keyword>
<evidence type="ECO:0000256" key="9">
    <source>
        <dbReference type="ARBA" id="ARBA00023136"/>
    </source>
</evidence>
<evidence type="ECO:0000256" key="14">
    <source>
        <dbReference type="ARBA" id="ARBA00061678"/>
    </source>
</evidence>
<dbReference type="PANTHER" id="PTHR22943:SF26">
    <property type="entry name" value="SEVEN TM RECEPTOR"/>
    <property type="match status" value="1"/>
</dbReference>
<dbReference type="GO" id="GO:0060170">
    <property type="term" value="C:ciliary membrane"/>
    <property type="evidence" value="ECO:0007669"/>
    <property type="project" value="UniProtKB-SubCell"/>
</dbReference>
<evidence type="ECO:0000256" key="19">
    <source>
        <dbReference type="SAM" id="Phobius"/>
    </source>
</evidence>
<dbReference type="Proteomes" id="UP000008281">
    <property type="component" value="Unassembled WGS sequence"/>
</dbReference>
<evidence type="ECO:0000256" key="7">
    <source>
        <dbReference type="ARBA" id="ARBA00022989"/>
    </source>
</evidence>
<dbReference type="OrthoDB" id="5818029at2759"/>
<evidence type="ECO:0000256" key="4">
    <source>
        <dbReference type="ARBA" id="ARBA00022606"/>
    </source>
</evidence>
<dbReference type="EMBL" id="DS268409">
    <property type="protein sequence ID" value="EFO94859.1"/>
    <property type="molecule type" value="Genomic_DNA"/>
</dbReference>
<keyword evidence="7 19" id="KW-1133">Transmembrane helix</keyword>
<dbReference type="InParanoid" id="E3LIU3"/>
<protein>
    <recommendedName>
        <fullName evidence="16">Serpentine receptor class r-10</fullName>
    </recommendedName>
    <alternativeName>
        <fullName evidence="17">Odorant response abnormal protein 10</fullName>
    </alternativeName>
    <alternativeName>
        <fullName evidence="18">Olfactory receptor 10</fullName>
    </alternativeName>
</protein>
<keyword evidence="2" id="KW-1003">Cell membrane</keyword>
<dbReference type="GO" id="GO:0042048">
    <property type="term" value="P:olfactory behavior"/>
    <property type="evidence" value="ECO:0007669"/>
    <property type="project" value="TreeGrafter"/>
</dbReference>
<keyword evidence="5 19" id="KW-0812">Transmembrane</keyword>
<evidence type="ECO:0000256" key="13">
    <source>
        <dbReference type="ARBA" id="ARBA00054965"/>
    </source>
</evidence>
<keyword evidence="21" id="KW-1185">Reference proteome</keyword>
<comment type="subunit">
    <text evidence="15">Interacts with odr-4.</text>
</comment>
<feature type="transmembrane region" description="Helical" evidence="19">
    <location>
        <begin position="135"/>
        <end position="157"/>
    </location>
</feature>
<gene>
    <name evidence="20" type="ORF">CRE_09018</name>
</gene>
<dbReference type="FunFam" id="1.20.1070.10:FF:000128">
    <property type="entry name" value="Seven TM Receptor"/>
    <property type="match status" value="1"/>
</dbReference>
<evidence type="ECO:0000256" key="8">
    <source>
        <dbReference type="ARBA" id="ARBA00023069"/>
    </source>
</evidence>
<feature type="transmembrane region" description="Helical" evidence="19">
    <location>
        <begin position="210"/>
        <end position="233"/>
    </location>
</feature>
<evidence type="ECO:0000256" key="11">
    <source>
        <dbReference type="ARBA" id="ARBA00023180"/>
    </source>
</evidence>
<evidence type="ECO:0000256" key="16">
    <source>
        <dbReference type="ARBA" id="ARBA00067967"/>
    </source>
</evidence>
<evidence type="ECO:0000256" key="15">
    <source>
        <dbReference type="ARBA" id="ARBA00064300"/>
    </source>
</evidence>
<feature type="transmembrane region" description="Helical" evidence="19">
    <location>
        <begin position="464"/>
        <end position="492"/>
    </location>
</feature>
<accession>E3LIU3</accession>
<evidence type="ECO:0000256" key="5">
    <source>
        <dbReference type="ARBA" id="ARBA00022692"/>
    </source>
</evidence>
<dbReference type="InterPro" id="IPR019428">
    <property type="entry name" value="7TM_GPCR_serpentine_rcpt_Str"/>
</dbReference>
<evidence type="ECO:0000256" key="12">
    <source>
        <dbReference type="ARBA" id="ARBA00023273"/>
    </source>
</evidence>